<dbReference type="GO" id="GO:0032391">
    <property type="term" value="C:photoreceptor connecting cilium"/>
    <property type="evidence" value="ECO:0007669"/>
    <property type="project" value="TreeGrafter"/>
</dbReference>
<keyword evidence="6" id="KW-0175">Coiled coil</keyword>
<dbReference type="GO" id="GO:0036064">
    <property type="term" value="C:ciliary basal body"/>
    <property type="evidence" value="ECO:0007669"/>
    <property type="project" value="TreeGrafter"/>
</dbReference>
<keyword evidence="5" id="KW-0970">Cilium biogenesis/degradation</keyword>
<evidence type="ECO:0000256" key="3">
    <source>
        <dbReference type="ARBA" id="ARBA00006663"/>
    </source>
</evidence>
<evidence type="ECO:0000256" key="10">
    <source>
        <dbReference type="ARBA" id="ARBA00037165"/>
    </source>
</evidence>
<evidence type="ECO:0000256" key="9">
    <source>
        <dbReference type="ARBA" id="ARBA00023273"/>
    </source>
</evidence>
<feature type="region of interest" description="Disordered" evidence="12">
    <location>
        <begin position="614"/>
        <end position="671"/>
    </location>
</feature>
<dbReference type="InterPro" id="IPR019579">
    <property type="entry name" value="FAM161A/B"/>
</dbReference>
<evidence type="ECO:0000313" key="13">
    <source>
        <dbReference type="Ensembl" id="ENSSMRP00000007054.1"/>
    </source>
</evidence>
<dbReference type="GO" id="GO:0044782">
    <property type="term" value="P:cilium organization"/>
    <property type="evidence" value="ECO:0007669"/>
    <property type="project" value="TreeGrafter"/>
</dbReference>
<protein>
    <recommendedName>
        <fullName evidence="11">Protein FAM161A</fullName>
    </recommendedName>
</protein>
<feature type="compositionally biased region" description="Polar residues" evidence="12">
    <location>
        <begin position="459"/>
        <end position="479"/>
    </location>
</feature>
<name>A0A8D0BEG2_SALMN</name>
<evidence type="ECO:0000256" key="12">
    <source>
        <dbReference type="SAM" id="MobiDB-lite"/>
    </source>
</evidence>
<keyword evidence="7" id="KW-0969">Cilium</keyword>
<accession>A0A8D0BEG2</accession>
<dbReference type="Ensembl" id="ENSSMRT00000008261.1">
    <property type="protein sequence ID" value="ENSSMRP00000007054.1"/>
    <property type="gene ID" value="ENSSMRG00000005692.1"/>
</dbReference>
<evidence type="ECO:0000256" key="5">
    <source>
        <dbReference type="ARBA" id="ARBA00022794"/>
    </source>
</evidence>
<dbReference type="InterPro" id="IPR051655">
    <property type="entry name" value="FAM161"/>
</dbReference>
<evidence type="ECO:0000256" key="8">
    <source>
        <dbReference type="ARBA" id="ARBA00023212"/>
    </source>
</evidence>
<dbReference type="PANTHER" id="PTHR21501:SF3">
    <property type="entry name" value="PROTEIN FAM161A"/>
    <property type="match status" value="1"/>
</dbReference>
<comment type="function">
    <text evidence="10">Involved in ciliogenesis.</text>
</comment>
<feature type="region of interest" description="Disordered" evidence="12">
    <location>
        <begin position="351"/>
        <end position="376"/>
    </location>
</feature>
<keyword evidence="8" id="KW-0206">Cytoskeleton</keyword>
<feature type="region of interest" description="Disordered" evidence="12">
    <location>
        <begin position="449"/>
        <end position="511"/>
    </location>
</feature>
<evidence type="ECO:0000313" key="14">
    <source>
        <dbReference type="Proteomes" id="UP000694421"/>
    </source>
</evidence>
<keyword evidence="4" id="KW-0963">Cytoplasm</keyword>
<keyword evidence="14" id="KW-1185">Reference proteome</keyword>
<dbReference type="AlphaFoldDB" id="A0A8D0BEG2"/>
<dbReference type="PANTHER" id="PTHR21501">
    <property type="entry name" value="PROTEIN FAM-161"/>
    <property type="match status" value="1"/>
</dbReference>
<organism evidence="13 14">
    <name type="scientific">Salvator merianae</name>
    <name type="common">Argentine black and white tegu</name>
    <name type="synonym">Tupinambis merianae</name>
    <dbReference type="NCBI Taxonomy" id="96440"/>
    <lineage>
        <taxon>Eukaryota</taxon>
        <taxon>Metazoa</taxon>
        <taxon>Chordata</taxon>
        <taxon>Craniata</taxon>
        <taxon>Vertebrata</taxon>
        <taxon>Euteleostomi</taxon>
        <taxon>Lepidosauria</taxon>
        <taxon>Squamata</taxon>
        <taxon>Bifurcata</taxon>
        <taxon>Unidentata</taxon>
        <taxon>Episquamata</taxon>
        <taxon>Laterata</taxon>
        <taxon>Teiioidea</taxon>
        <taxon>Teiidae</taxon>
        <taxon>Salvator</taxon>
    </lineage>
</organism>
<proteinExistence type="inferred from homology"/>
<evidence type="ECO:0000256" key="2">
    <source>
        <dbReference type="ARBA" id="ARBA00004120"/>
    </source>
</evidence>
<evidence type="ECO:0000256" key="4">
    <source>
        <dbReference type="ARBA" id="ARBA00022490"/>
    </source>
</evidence>
<dbReference type="Proteomes" id="UP000694421">
    <property type="component" value="Unplaced"/>
</dbReference>
<dbReference type="GeneTree" id="ENSGT00940000157824"/>
<comment type="subcellular location">
    <subcellularLocation>
        <location evidence="2">Cytoplasm</location>
        <location evidence="2">Cytoskeleton</location>
        <location evidence="2">Cilium basal body</location>
    </subcellularLocation>
    <subcellularLocation>
        <location evidence="1">Cytoplasm</location>
        <location evidence="1">Cytoskeleton</location>
        <location evidence="1">Microtubule organizing center</location>
        <location evidence="1">Centrosome</location>
        <location evidence="1">Centriole</location>
    </subcellularLocation>
</comment>
<feature type="compositionally biased region" description="Basic and acidic residues" evidence="12">
    <location>
        <begin position="648"/>
        <end position="671"/>
    </location>
</feature>
<evidence type="ECO:0000256" key="7">
    <source>
        <dbReference type="ARBA" id="ARBA00023069"/>
    </source>
</evidence>
<dbReference type="GO" id="GO:0005814">
    <property type="term" value="C:centriole"/>
    <property type="evidence" value="ECO:0007669"/>
    <property type="project" value="UniProtKB-SubCell"/>
</dbReference>
<keyword evidence="9" id="KW-0966">Cell projection</keyword>
<feature type="compositionally biased region" description="Acidic residues" evidence="12">
    <location>
        <begin position="635"/>
        <end position="647"/>
    </location>
</feature>
<feature type="compositionally biased region" description="Basic and acidic residues" evidence="12">
    <location>
        <begin position="491"/>
        <end position="505"/>
    </location>
</feature>
<evidence type="ECO:0000256" key="1">
    <source>
        <dbReference type="ARBA" id="ARBA00004114"/>
    </source>
</evidence>
<reference evidence="13" key="2">
    <citation type="submission" date="2025-09" db="UniProtKB">
        <authorList>
            <consortium name="Ensembl"/>
        </authorList>
    </citation>
    <scope>IDENTIFICATION</scope>
</reference>
<comment type="similarity">
    <text evidence="3">Belongs to the FAM161 family.</text>
</comment>
<dbReference type="Pfam" id="PF10595">
    <property type="entry name" value="FAM161A_B"/>
    <property type="match status" value="1"/>
</dbReference>
<feature type="compositionally biased region" description="Low complexity" evidence="12">
    <location>
        <begin position="351"/>
        <end position="361"/>
    </location>
</feature>
<evidence type="ECO:0000256" key="6">
    <source>
        <dbReference type="ARBA" id="ARBA00023054"/>
    </source>
</evidence>
<evidence type="ECO:0000256" key="11">
    <source>
        <dbReference type="ARBA" id="ARBA00039949"/>
    </source>
</evidence>
<sequence>ELTGQQEQGETGKKASHLVPILTCLLPQLSAQNSTVCADCSGWLDLSKMYLSNQEYYLKLEELKNAHLETMAKLEKMYQNKLYLKGVQPLTDTNEAASQTSSNEGDKLIQSFSEPDLNSSFHSYFSDVSDEDLELEENNSEDEWLMFSKQPTKNACDVYSLDDYSHFTKISSKVHISKKIKRKRKKWFPKITVPEPFQMTVREAKKQQQNIKPKSLIELENNLLKKQLEEEAECQKKFRANPVPAHVFVPLYHEIMQQNEERRKSFRERRRKLLLSMQKPFQFLEREAQKNEMKKLQLKDLSSPKKKTKIFKARPVPKFIYSSEINEKLKEKELYRDIRIQMRSEELLRNSSLPNSRLGSRAASKPRQQNCLEQSKELEHKQKIKVMVPDFETLHQKFEKQLQRQKNVKHTTVCEPFNLFTQNIPSNKEKILEDIQMDEEKLKETRWPYASSRCRPQMRSLNARSPPSGYNESTSPRITESTRRRLQAIRESAESKKKVEEDQKRSQVKQKQRARMLQRLIKTRAEAHDPHQSLAQMYKSKLKIFRKHEKQRMKEYLQELEEIEERVKKRPLLLEQTAQKNARVSAEKHYSDILRELGLREEFVSKKGQIAKEMCLQDHSNMEEKSQFQSSHSYEEEEDEEDGDPDVLADHYAFDEKSEESPQEKSSDDEG</sequence>
<reference evidence="13" key="1">
    <citation type="submission" date="2025-08" db="UniProtKB">
        <authorList>
            <consortium name="Ensembl"/>
        </authorList>
    </citation>
    <scope>IDENTIFICATION</scope>
</reference>